<evidence type="ECO:0000256" key="1">
    <source>
        <dbReference type="SAM" id="MobiDB-lite"/>
    </source>
</evidence>
<dbReference type="Proteomes" id="UP001431209">
    <property type="component" value="Unassembled WGS sequence"/>
</dbReference>
<organism evidence="3 4">
    <name type="scientific">Acrasis kona</name>
    <dbReference type="NCBI Taxonomy" id="1008807"/>
    <lineage>
        <taxon>Eukaryota</taxon>
        <taxon>Discoba</taxon>
        <taxon>Heterolobosea</taxon>
        <taxon>Tetramitia</taxon>
        <taxon>Eutetramitia</taxon>
        <taxon>Acrasidae</taxon>
        <taxon>Acrasis</taxon>
    </lineage>
</organism>
<dbReference type="Pfam" id="PF04727">
    <property type="entry name" value="ELMO_CED12"/>
    <property type="match status" value="1"/>
</dbReference>
<proteinExistence type="predicted"/>
<evidence type="ECO:0000259" key="2">
    <source>
        <dbReference type="PROSITE" id="PS51335"/>
    </source>
</evidence>
<keyword evidence="4" id="KW-1185">Reference proteome</keyword>
<feature type="domain" description="ELMO" evidence="2">
    <location>
        <begin position="141"/>
        <end position="303"/>
    </location>
</feature>
<reference evidence="3 4" key="1">
    <citation type="submission" date="2024-03" db="EMBL/GenBank/DDBJ databases">
        <title>The Acrasis kona genome and developmental transcriptomes reveal deep origins of eukaryotic multicellular pathways.</title>
        <authorList>
            <person name="Sheikh S."/>
            <person name="Fu C.-J."/>
            <person name="Brown M.W."/>
            <person name="Baldauf S.L."/>
        </authorList>
    </citation>
    <scope>NUCLEOTIDE SEQUENCE [LARGE SCALE GENOMIC DNA]</scope>
    <source>
        <strain evidence="3 4">ATCC MYA-3509</strain>
    </source>
</reference>
<sequence>MTYKDGYTDTTASISASDKHLLGTLESPTYSHDSSTNSRSNSTNGNHSEIHTEDDLPSRLLTQLLDNSAVELKDDWTCPPTPQIFVSGKLYQLCCSLIGSFKMKDVEGYYKPGCKLQDRYEEELKRYIALSRISFDHSNVVHQQIVCTYYRHILPNDKEGISPNRSSSKRQLLSCKWEKIGFLGPDLNTEFRGVGIFGAIMLLYLSTYYEDFLKHMFETSNEPGHSFPLSISILHILNTIIHTIKSGHMNEFINNKKSSLTVIQLLLVSICEHFIIIWRRGNYVESEFHTVIHNKIEEAIETEWVDIVKAHVEPTNKKKLQPDTLRMV</sequence>
<dbReference type="EMBL" id="JAOPGA020000697">
    <property type="protein sequence ID" value="KAL0480846.1"/>
    <property type="molecule type" value="Genomic_DNA"/>
</dbReference>
<feature type="region of interest" description="Disordered" evidence="1">
    <location>
        <begin position="25"/>
        <end position="53"/>
    </location>
</feature>
<accession>A0AAW2YVM1</accession>
<feature type="compositionally biased region" description="Low complexity" evidence="1">
    <location>
        <begin position="31"/>
        <end position="47"/>
    </location>
</feature>
<dbReference type="PANTHER" id="PTHR12771:SF2">
    <property type="entry name" value="ELMO DOMAIN-CONTAINING PROTEIN 3"/>
    <property type="match status" value="1"/>
</dbReference>
<evidence type="ECO:0000313" key="3">
    <source>
        <dbReference type="EMBL" id="KAL0480846.1"/>
    </source>
</evidence>
<dbReference type="InterPro" id="IPR050868">
    <property type="entry name" value="ELMO_domain-containing"/>
</dbReference>
<gene>
    <name evidence="3" type="ORF">AKO1_007032</name>
</gene>
<dbReference type="PROSITE" id="PS51335">
    <property type="entry name" value="ELMO"/>
    <property type="match status" value="1"/>
</dbReference>
<evidence type="ECO:0000313" key="4">
    <source>
        <dbReference type="Proteomes" id="UP001431209"/>
    </source>
</evidence>
<protein>
    <submittedName>
        <fullName evidence="3">ElmoB</fullName>
    </submittedName>
</protein>
<comment type="caution">
    <text evidence="3">The sequence shown here is derived from an EMBL/GenBank/DDBJ whole genome shotgun (WGS) entry which is preliminary data.</text>
</comment>
<dbReference type="AlphaFoldDB" id="A0AAW2YVM1"/>
<dbReference type="InterPro" id="IPR006816">
    <property type="entry name" value="ELMO_dom"/>
</dbReference>
<name>A0AAW2YVM1_9EUKA</name>
<dbReference type="PANTHER" id="PTHR12771">
    <property type="entry name" value="ENGULFMENT AND CELL MOTILITY"/>
    <property type="match status" value="1"/>
</dbReference>